<evidence type="ECO:0000313" key="3">
    <source>
        <dbReference type="Proteomes" id="UP001205920"/>
    </source>
</evidence>
<dbReference type="GO" id="GO:0016747">
    <property type="term" value="F:acyltransferase activity, transferring groups other than amino-acyl groups"/>
    <property type="evidence" value="ECO:0007669"/>
    <property type="project" value="InterPro"/>
</dbReference>
<dbReference type="AlphaFoldDB" id="A0AAW5HTK6"/>
<gene>
    <name evidence="2" type="ORF">JMN37_07220</name>
</gene>
<dbReference type="RefSeq" id="WP_070362884.1">
    <property type="nucleotide sequence ID" value="NZ_JAEUWV010000009.1"/>
</dbReference>
<keyword evidence="3" id="KW-1185">Reference proteome</keyword>
<evidence type="ECO:0000259" key="1">
    <source>
        <dbReference type="PROSITE" id="PS51186"/>
    </source>
</evidence>
<dbReference type="Proteomes" id="UP001205920">
    <property type="component" value="Unassembled WGS sequence"/>
</dbReference>
<name>A0AAW5HTK6_9CORY</name>
<dbReference type="InterPro" id="IPR016181">
    <property type="entry name" value="Acyl_CoA_acyltransferase"/>
</dbReference>
<dbReference type="Pfam" id="PF13673">
    <property type="entry name" value="Acetyltransf_10"/>
    <property type="match status" value="1"/>
</dbReference>
<feature type="domain" description="N-acetyltransferase" evidence="1">
    <location>
        <begin position="9"/>
        <end position="148"/>
    </location>
</feature>
<comment type="caution">
    <text evidence="2">The sequence shown here is derived from an EMBL/GenBank/DDBJ whole genome shotgun (WGS) entry which is preliminary data.</text>
</comment>
<organism evidence="2 3">
    <name type="scientific">Corynebacterium lipophilum</name>
    <dbReference type="NCBI Taxonomy" id="2804918"/>
    <lineage>
        <taxon>Bacteria</taxon>
        <taxon>Bacillati</taxon>
        <taxon>Actinomycetota</taxon>
        <taxon>Actinomycetes</taxon>
        <taxon>Mycobacteriales</taxon>
        <taxon>Corynebacteriaceae</taxon>
        <taxon>Corynebacterium</taxon>
    </lineage>
</organism>
<protein>
    <submittedName>
        <fullName evidence="2">GNAT family N-acetyltransferase</fullName>
    </submittedName>
</protein>
<reference evidence="2 3" key="1">
    <citation type="submission" date="2021-01" db="EMBL/GenBank/DDBJ databases">
        <title>Identification and Characterization of Corynebacterium sp.</title>
        <authorList>
            <person name="Luo Q."/>
            <person name="Qu P."/>
            <person name="Chen Q."/>
        </authorList>
    </citation>
    <scope>NUCLEOTIDE SEQUENCE [LARGE SCALE GENOMIC DNA]</scope>
    <source>
        <strain evidence="2 3">MC-18</strain>
    </source>
</reference>
<dbReference type="EMBL" id="JAEUWV010000009">
    <property type="protein sequence ID" value="MCO6394765.1"/>
    <property type="molecule type" value="Genomic_DNA"/>
</dbReference>
<dbReference type="PROSITE" id="PS51186">
    <property type="entry name" value="GNAT"/>
    <property type="match status" value="1"/>
</dbReference>
<evidence type="ECO:0000313" key="2">
    <source>
        <dbReference type="EMBL" id="MCO6394765.1"/>
    </source>
</evidence>
<dbReference type="Gene3D" id="3.40.630.30">
    <property type="match status" value="1"/>
</dbReference>
<sequence length="148" mass="16405">MSTHRIQVAPLSELTSLEAFELFKLRVDVFVAEQHCPYRELDEQDAHPDTLHLLAWNGAVLEGCARVFPTATGSQFGRFVVAPAARGTGLGAQIARTGIQLTERWPGDLIVEAQSGLVPYYEQFGLVAEGEEFLDTGVPHRVMRLRRS</sequence>
<dbReference type="SUPFAM" id="SSF55729">
    <property type="entry name" value="Acyl-CoA N-acyltransferases (Nat)"/>
    <property type="match status" value="1"/>
</dbReference>
<proteinExistence type="predicted"/>
<dbReference type="InterPro" id="IPR000182">
    <property type="entry name" value="GNAT_dom"/>
</dbReference>
<accession>A0AAW5HTK6</accession>